<dbReference type="SUPFAM" id="SSF53474">
    <property type="entry name" value="alpha/beta-Hydrolases"/>
    <property type="match status" value="1"/>
</dbReference>
<evidence type="ECO:0000313" key="5">
    <source>
        <dbReference type="Proteomes" id="UP000248961"/>
    </source>
</evidence>
<evidence type="ECO:0000256" key="1">
    <source>
        <dbReference type="SAM" id="Coils"/>
    </source>
</evidence>
<keyword evidence="5" id="KW-1185">Reference proteome</keyword>
<name>A0A395HPU0_ASPHC</name>
<proteinExistence type="predicted"/>
<evidence type="ECO:0000259" key="3">
    <source>
        <dbReference type="PROSITE" id="PS50056"/>
    </source>
</evidence>
<dbReference type="AlphaFoldDB" id="A0A395HPU0"/>
<dbReference type="InterPro" id="IPR029058">
    <property type="entry name" value="AB_hydrolase_fold"/>
</dbReference>
<feature type="domain" description="Tyrosine specific protein phosphatases" evidence="3">
    <location>
        <begin position="645"/>
        <end position="714"/>
    </location>
</feature>
<dbReference type="InterPro" id="IPR029021">
    <property type="entry name" value="Prot-tyrosine_phosphatase-like"/>
</dbReference>
<dbReference type="PROSITE" id="PS50056">
    <property type="entry name" value="TYR_PHOSPHATASE_2"/>
    <property type="match status" value="1"/>
</dbReference>
<dbReference type="GeneID" id="37202080"/>
<dbReference type="Gene3D" id="3.90.190.10">
    <property type="entry name" value="Protein tyrosine phosphatase superfamily"/>
    <property type="match status" value="1"/>
</dbReference>
<protein>
    <submittedName>
        <fullName evidence="4">Dual specificity phosphatase catalytic domain protein</fullName>
    </submittedName>
</protein>
<dbReference type="VEuPathDB" id="FungiDB:BO97DRAFT_436470"/>
<dbReference type="RefSeq" id="XP_025549126.1">
    <property type="nucleotide sequence ID" value="XM_025697791.1"/>
</dbReference>
<dbReference type="PROSITE" id="PS00383">
    <property type="entry name" value="TYR_PHOSPHATASE_1"/>
    <property type="match status" value="1"/>
</dbReference>
<evidence type="ECO:0000256" key="2">
    <source>
        <dbReference type="SAM" id="MobiDB-lite"/>
    </source>
</evidence>
<dbReference type="CDD" id="cd14502">
    <property type="entry name" value="RNA_5'-triphosphatase"/>
    <property type="match status" value="1"/>
</dbReference>
<dbReference type="Gene3D" id="3.40.50.1820">
    <property type="entry name" value="alpha/beta hydrolase"/>
    <property type="match status" value="1"/>
</dbReference>
<feature type="region of interest" description="Disordered" evidence="2">
    <location>
        <begin position="107"/>
        <end position="132"/>
    </location>
</feature>
<evidence type="ECO:0000313" key="4">
    <source>
        <dbReference type="EMBL" id="RAL09972.1"/>
    </source>
</evidence>
<dbReference type="InterPro" id="IPR000073">
    <property type="entry name" value="AB_hydrolase_1"/>
</dbReference>
<dbReference type="OrthoDB" id="428974at2759"/>
<sequence length="740" mass="82342">MESSIAPPTSPTTFRPGIAEAGAHLRIWDTVYSTISQSGAFVSFYHLLQVSRCDGSLNWGKIVFLTTCIVTMVGCGYITSFLRRKGWGATPAKKRFRRALRKDYSKRSAGTVTSSEDEDYDSTGSLRFGPDDTMLEKREAPQHHEKTENAHDTDPGLLKKHSTYLSYTTSIATYPSIRTFNRPHPQMDKLPTKPTPIPLLVFVHGLGGSLAQFNHLLTSLSNIGPCFGIDLPGCGLSPFKPDSWDAYTVDALAELLATAIEQHRDKEAGQGVVLIAHSLGCSLSALLASSTSQIGSGLKEHVLGLVAACPRATPPPPHEVAQFRRLLQIPSPIFDLWRYWDRRGGLHSSSVNRLVGAAADPDTRELQVRYNKQSKTPVWRRMAWGTLPAYDKSGNPVGGIPGEAVWAGVEVPVLLVAGEADAVTKPIELQKILEFFGQSGRSVDDGAGALSSIPDASQIHDKEPASYDHRAHEESFGLEVQVSEKKLTSERGEANPHRRAVKTVILPAPASHALIYDRATYRTLAGIIQDFLNQHIDHRLSMGWQLQHLNTSGKWDVKNLAKWKKVKPVSQRIADTFVAMKMLREVDEEHNPVLFSQTYRDRIYAVVDISYENPVYNPASMEKGGIHYHKHPTVSKIPPTPDEVRDFIALIDRLQNEITEKMEKSENQKGSRPVIGVHCHYGFNRTGFLIVSYLIERRGYCVPAALEEFERQRPPGIRHEHFIDTLFVRYCVGLKRAPTL</sequence>
<dbReference type="InterPro" id="IPR000340">
    <property type="entry name" value="Dual-sp_phosphatase_cat-dom"/>
</dbReference>
<dbReference type="FunFam" id="3.90.190.10:FF:000090">
    <property type="entry name" value="Dual specificity phosphatase catalytic domain protein"/>
    <property type="match status" value="1"/>
</dbReference>
<dbReference type="Pfam" id="PF00561">
    <property type="entry name" value="Abhydrolase_1"/>
    <property type="match status" value="1"/>
</dbReference>
<dbReference type="FunFam" id="3.40.50.1820:FF:000273">
    <property type="entry name" value="Dual specificity phosphatase catalytic domain protein"/>
    <property type="match status" value="1"/>
</dbReference>
<dbReference type="PANTHER" id="PTHR10367:SF25">
    <property type="entry name" value="DUAL SPECIFICITY PHOSPHATASE CATALYTIC DOMAIN PROTEIN (AFU_ORTHOLOGUE AFUA_1G03540)"/>
    <property type="match status" value="1"/>
</dbReference>
<dbReference type="InterPro" id="IPR000387">
    <property type="entry name" value="Tyr_Pase_dom"/>
</dbReference>
<reference evidence="4 5" key="1">
    <citation type="submission" date="2018-02" db="EMBL/GenBank/DDBJ databases">
        <title>The genomes of Aspergillus section Nigri reveals drivers in fungal speciation.</title>
        <authorList>
            <consortium name="DOE Joint Genome Institute"/>
            <person name="Vesth T.C."/>
            <person name="Nybo J."/>
            <person name="Theobald S."/>
            <person name="Brandl J."/>
            <person name="Frisvad J.C."/>
            <person name="Nielsen K.F."/>
            <person name="Lyhne E.K."/>
            <person name="Kogle M.E."/>
            <person name="Kuo A."/>
            <person name="Riley R."/>
            <person name="Clum A."/>
            <person name="Nolan M."/>
            <person name="Lipzen A."/>
            <person name="Salamov A."/>
            <person name="Henrissat B."/>
            <person name="Wiebenga A."/>
            <person name="De vries R.P."/>
            <person name="Grigoriev I.V."/>
            <person name="Mortensen U.H."/>
            <person name="Andersen M.R."/>
            <person name="Baker S.E."/>
        </authorList>
    </citation>
    <scope>NUCLEOTIDE SEQUENCE [LARGE SCALE GENOMIC DNA]</scope>
    <source>
        <strain evidence="4 5">CBS 101889</strain>
    </source>
</reference>
<dbReference type="PANTHER" id="PTHR10367">
    <property type="entry name" value="MRNA-CAPPING ENZYME"/>
    <property type="match status" value="1"/>
</dbReference>
<dbReference type="InterPro" id="IPR051029">
    <property type="entry name" value="mRNA_Capping_Enz/RNA_Phosphat"/>
</dbReference>
<accession>A0A395HPU0</accession>
<dbReference type="EMBL" id="KZ824299">
    <property type="protein sequence ID" value="RAL09972.1"/>
    <property type="molecule type" value="Genomic_DNA"/>
</dbReference>
<dbReference type="STRING" id="1450537.A0A395HPU0"/>
<dbReference type="Pfam" id="PF00782">
    <property type="entry name" value="DSPc"/>
    <property type="match status" value="1"/>
</dbReference>
<dbReference type="GO" id="GO:0004484">
    <property type="term" value="F:mRNA guanylyltransferase activity"/>
    <property type="evidence" value="ECO:0007669"/>
    <property type="project" value="TreeGrafter"/>
</dbReference>
<organism evidence="4 5">
    <name type="scientific">Aspergillus homomorphus (strain CBS 101889)</name>
    <dbReference type="NCBI Taxonomy" id="1450537"/>
    <lineage>
        <taxon>Eukaryota</taxon>
        <taxon>Fungi</taxon>
        <taxon>Dikarya</taxon>
        <taxon>Ascomycota</taxon>
        <taxon>Pezizomycotina</taxon>
        <taxon>Eurotiomycetes</taxon>
        <taxon>Eurotiomycetidae</taxon>
        <taxon>Eurotiales</taxon>
        <taxon>Aspergillaceae</taxon>
        <taxon>Aspergillus</taxon>
        <taxon>Aspergillus subgen. Circumdati</taxon>
    </lineage>
</organism>
<keyword evidence="1" id="KW-0175">Coiled coil</keyword>
<dbReference type="GO" id="GO:0006370">
    <property type="term" value="P:7-methylguanosine mRNA capping"/>
    <property type="evidence" value="ECO:0007669"/>
    <property type="project" value="TreeGrafter"/>
</dbReference>
<feature type="coiled-coil region" evidence="1">
    <location>
        <begin position="644"/>
        <end position="671"/>
    </location>
</feature>
<dbReference type="SUPFAM" id="SSF52799">
    <property type="entry name" value="(Phosphotyrosine protein) phosphatases II"/>
    <property type="match status" value="1"/>
</dbReference>
<dbReference type="Proteomes" id="UP000248961">
    <property type="component" value="Unassembled WGS sequence"/>
</dbReference>
<gene>
    <name evidence="4" type="ORF">BO97DRAFT_436470</name>
</gene>
<dbReference type="InterPro" id="IPR016130">
    <property type="entry name" value="Tyr_Pase_AS"/>
</dbReference>